<feature type="transmembrane region" description="Helical" evidence="6">
    <location>
        <begin position="301"/>
        <end position="324"/>
    </location>
</feature>
<feature type="transmembrane region" description="Helical" evidence="6">
    <location>
        <begin position="351"/>
        <end position="373"/>
    </location>
</feature>
<sequence>MAALTSQPRASQAGDMLEMTAHVKETGVVTVETDLESEEPANGFKSTNIDAADMQRMGKDQQLMRHFRILSMASFVAIATATWEMGLFAITPGLLNGGLPGLVYSVLWSFLGFGPIYLSMAEMASMAPIAGAQYHWVSEFAPESLQRGLSYLTGWTSTMAWQAGNALGVFLVGTTIQCIISLYNVDYTFPAWHATLMSIGAVCIAFCGNVYGHKVLHLWQNVVFAIHILAYFGLIIPIWVNAPRASTKQVFTEFSNRGGWSSTGLAVLAGQITGIGSQLGIDTAGHMAEEVKNASRAVPKVMISVWIINFCLMFPALITVVYHIPNIDDAFADPTTFPLIYVLRQSMSNTWLTVLLTVMVALILCSNMSYLAAVTRDIWSFARDQGFPFSDWIGRVDEKRHIPVNAVIVTSCCSIGLSLIYIGSPVAFYAIVSLLAVALLQCYCLSIGCILWRRIVHPETLPPARFSLGKLGIPLNILAICFALWSFFWAFWPTTTPVTAAGFNWASVLFTATLVVAGAYYAIKGRQKYFGPVVHVEGRKVHPS</sequence>
<feature type="transmembrane region" description="Helical" evidence="6">
    <location>
        <begin position="218"/>
        <end position="240"/>
    </location>
</feature>
<evidence type="ECO:0000256" key="2">
    <source>
        <dbReference type="ARBA" id="ARBA00022448"/>
    </source>
</evidence>
<evidence type="ECO:0000256" key="1">
    <source>
        <dbReference type="ARBA" id="ARBA00004141"/>
    </source>
</evidence>
<evidence type="ECO:0000313" key="8">
    <source>
        <dbReference type="Proteomes" id="UP001345013"/>
    </source>
</evidence>
<accession>A0ABR0K0C1</accession>
<comment type="caution">
    <text evidence="7">The sequence shown here is derived from an EMBL/GenBank/DDBJ whole genome shotgun (WGS) entry which is preliminary data.</text>
</comment>
<keyword evidence="5 6" id="KW-0472">Membrane</keyword>
<organism evidence="7 8">
    <name type="scientific">Lithohypha guttulata</name>
    <dbReference type="NCBI Taxonomy" id="1690604"/>
    <lineage>
        <taxon>Eukaryota</taxon>
        <taxon>Fungi</taxon>
        <taxon>Dikarya</taxon>
        <taxon>Ascomycota</taxon>
        <taxon>Pezizomycotina</taxon>
        <taxon>Eurotiomycetes</taxon>
        <taxon>Chaetothyriomycetidae</taxon>
        <taxon>Chaetothyriales</taxon>
        <taxon>Trichomeriaceae</taxon>
        <taxon>Lithohypha</taxon>
    </lineage>
</organism>
<feature type="transmembrane region" description="Helical" evidence="6">
    <location>
        <begin position="504"/>
        <end position="523"/>
    </location>
</feature>
<gene>
    <name evidence="7" type="ORF">LTR24_008928</name>
</gene>
<comment type="subcellular location">
    <subcellularLocation>
        <location evidence="1">Membrane</location>
        <topology evidence="1">Multi-pass membrane protein</topology>
    </subcellularLocation>
</comment>
<feature type="transmembrane region" description="Helical" evidence="6">
    <location>
        <begin position="166"/>
        <end position="185"/>
    </location>
</feature>
<feature type="transmembrane region" description="Helical" evidence="6">
    <location>
        <begin position="402"/>
        <end position="422"/>
    </location>
</feature>
<keyword evidence="4 6" id="KW-1133">Transmembrane helix</keyword>
<dbReference type="InterPro" id="IPR002293">
    <property type="entry name" value="AA/rel_permease1"/>
</dbReference>
<dbReference type="Pfam" id="PF13520">
    <property type="entry name" value="AA_permease_2"/>
    <property type="match status" value="1"/>
</dbReference>
<dbReference type="EMBL" id="JAVRRG010000171">
    <property type="protein sequence ID" value="KAK5079795.1"/>
    <property type="molecule type" value="Genomic_DNA"/>
</dbReference>
<feature type="transmembrane region" description="Helical" evidence="6">
    <location>
        <begin position="260"/>
        <end position="281"/>
    </location>
</feature>
<feature type="transmembrane region" description="Helical" evidence="6">
    <location>
        <begin position="191"/>
        <end position="211"/>
    </location>
</feature>
<keyword evidence="3 6" id="KW-0812">Transmembrane</keyword>
<evidence type="ECO:0000256" key="3">
    <source>
        <dbReference type="ARBA" id="ARBA00022692"/>
    </source>
</evidence>
<dbReference type="Gene3D" id="1.20.1740.10">
    <property type="entry name" value="Amino acid/polyamine transporter I"/>
    <property type="match status" value="1"/>
</dbReference>
<keyword evidence="8" id="KW-1185">Reference proteome</keyword>
<feature type="transmembrane region" description="Helical" evidence="6">
    <location>
        <begin position="428"/>
        <end position="452"/>
    </location>
</feature>
<keyword evidence="2" id="KW-0813">Transport</keyword>
<protein>
    <recommendedName>
        <fullName evidence="9">Amino acid transporter</fullName>
    </recommendedName>
</protein>
<dbReference type="PIRSF" id="PIRSF006060">
    <property type="entry name" value="AA_transporter"/>
    <property type="match status" value="1"/>
</dbReference>
<evidence type="ECO:0000256" key="6">
    <source>
        <dbReference type="SAM" id="Phobius"/>
    </source>
</evidence>
<proteinExistence type="predicted"/>
<feature type="transmembrane region" description="Helical" evidence="6">
    <location>
        <begin position="69"/>
        <end position="90"/>
    </location>
</feature>
<evidence type="ECO:0000256" key="5">
    <source>
        <dbReference type="ARBA" id="ARBA00023136"/>
    </source>
</evidence>
<feature type="transmembrane region" description="Helical" evidence="6">
    <location>
        <begin position="473"/>
        <end position="492"/>
    </location>
</feature>
<name>A0ABR0K0C1_9EURO</name>
<reference evidence="7 8" key="1">
    <citation type="submission" date="2023-08" db="EMBL/GenBank/DDBJ databases">
        <title>Black Yeasts Isolated from many extreme environments.</title>
        <authorList>
            <person name="Coleine C."/>
            <person name="Stajich J.E."/>
            <person name="Selbmann L."/>
        </authorList>
    </citation>
    <scope>NUCLEOTIDE SEQUENCE [LARGE SCALE GENOMIC DNA]</scope>
    <source>
        <strain evidence="7 8">CCFEE 5885</strain>
    </source>
</reference>
<evidence type="ECO:0000313" key="7">
    <source>
        <dbReference type="EMBL" id="KAK5079795.1"/>
    </source>
</evidence>
<feature type="transmembrane region" description="Helical" evidence="6">
    <location>
        <begin position="102"/>
        <end position="120"/>
    </location>
</feature>
<dbReference type="PANTHER" id="PTHR45649:SF4">
    <property type="entry name" value="TRANSPORTER, PUTATIVE (EUROFUNG)-RELATED"/>
    <property type="match status" value="1"/>
</dbReference>
<dbReference type="Proteomes" id="UP001345013">
    <property type="component" value="Unassembled WGS sequence"/>
</dbReference>
<dbReference type="PANTHER" id="PTHR45649">
    <property type="entry name" value="AMINO-ACID PERMEASE BAT1"/>
    <property type="match status" value="1"/>
</dbReference>
<evidence type="ECO:0000256" key="4">
    <source>
        <dbReference type="ARBA" id="ARBA00022989"/>
    </source>
</evidence>
<evidence type="ECO:0008006" key="9">
    <source>
        <dbReference type="Google" id="ProtNLM"/>
    </source>
</evidence>